<sequence length="37" mass="4125">MSLRAIAAEARMTPEGVRKMLKRLDEQAKAEPNVPES</sequence>
<evidence type="ECO:0000313" key="2">
    <source>
        <dbReference type="Proteomes" id="UP000000851"/>
    </source>
</evidence>
<dbReference type="HOGENOM" id="CLU_3341850_0_0_11"/>
<accession>C7Q317</accession>
<organism evidence="1 2">
    <name type="scientific">Catenulispora acidiphila (strain DSM 44928 / JCM 14897 / NBRC 102108 / NRRL B-24433 / ID139908)</name>
    <dbReference type="NCBI Taxonomy" id="479433"/>
    <lineage>
        <taxon>Bacteria</taxon>
        <taxon>Bacillati</taxon>
        <taxon>Actinomycetota</taxon>
        <taxon>Actinomycetes</taxon>
        <taxon>Catenulisporales</taxon>
        <taxon>Catenulisporaceae</taxon>
        <taxon>Catenulispora</taxon>
    </lineage>
</organism>
<dbReference type="STRING" id="479433.Caci_3000"/>
<dbReference type="InParanoid" id="C7Q317"/>
<keyword evidence="2" id="KW-1185">Reference proteome</keyword>
<gene>
    <name evidence="1" type="ordered locus">Caci_3000</name>
</gene>
<name>C7Q317_CATAD</name>
<dbReference type="EMBL" id="CP001700">
    <property type="protein sequence ID" value="ACU71909.1"/>
    <property type="molecule type" value="Genomic_DNA"/>
</dbReference>
<protein>
    <submittedName>
        <fullName evidence="1">Uncharacterized protein</fullName>
    </submittedName>
</protein>
<dbReference type="AlphaFoldDB" id="C7Q317"/>
<dbReference type="Proteomes" id="UP000000851">
    <property type="component" value="Chromosome"/>
</dbReference>
<dbReference type="KEGG" id="cai:Caci_3000"/>
<proteinExistence type="predicted"/>
<evidence type="ECO:0000313" key="1">
    <source>
        <dbReference type="EMBL" id="ACU71909.1"/>
    </source>
</evidence>
<reference evidence="1 2" key="1">
    <citation type="journal article" date="2009" name="Stand. Genomic Sci.">
        <title>Complete genome sequence of Catenulispora acidiphila type strain (ID 139908).</title>
        <authorList>
            <person name="Copeland A."/>
            <person name="Lapidus A."/>
            <person name="Glavina Del Rio T."/>
            <person name="Nolan M."/>
            <person name="Lucas S."/>
            <person name="Chen F."/>
            <person name="Tice H."/>
            <person name="Cheng J.F."/>
            <person name="Bruce D."/>
            <person name="Goodwin L."/>
            <person name="Pitluck S."/>
            <person name="Mikhailova N."/>
            <person name="Pati A."/>
            <person name="Ivanova N."/>
            <person name="Mavromatis K."/>
            <person name="Chen A."/>
            <person name="Palaniappan K."/>
            <person name="Chain P."/>
            <person name="Land M."/>
            <person name="Hauser L."/>
            <person name="Chang Y.J."/>
            <person name="Jeffries C.D."/>
            <person name="Chertkov O."/>
            <person name="Brettin T."/>
            <person name="Detter J.C."/>
            <person name="Han C."/>
            <person name="Ali Z."/>
            <person name="Tindall B.J."/>
            <person name="Goker M."/>
            <person name="Bristow J."/>
            <person name="Eisen J.A."/>
            <person name="Markowitz V."/>
            <person name="Hugenholtz P."/>
            <person name="Kyrpides N.C."/>
            <person name="Klenk H.P."/>
        </authorList>
    </citation>
    <scope>NUCLEOTIDE SEQUENCE [LARGE SCALE GENOMIC DNA]</scope>
    <source>
        <strain evidence="2">DSM 44928 / JCM 14897 / NBRC 102108 / NRRL B-24433 / ID139908</strain>
    </source>
</reference>